<dbReference type="KEGG" id="tbd:Tbd_2514"/>
<name>Q3SFY9_THIDA</name>
<dbReference type="EMBL" id="CP000116">
    <property type="protein sequence ID" value="AAZ98467.1"/>
    <property type="molecule type" value="Genomic_DNA"/>
</dbReference>
<accession>Q3SFY9</accession>
<reference evidence="2 3" key="1">
    <citation type="journal article" date="2006" name="J. Bacteriol.">
        <title>The genome sequence of the obligately chemolithoautotrophic, facultatively anaerobic bacterium Thiobacillus denitrificans.</title>
        <authorList>
            <person name="Beller H.R."/>
            <person name="Chain P.S."/>
            <person name="Letain T.E."/>
            <person name="Chakicherla A."/>
            <person name="Larimer F.W."/>
            <person name="Richardson P.M."/>
            <person name="Coleman M.A."/>
            <person name="Wood A.P."/>
            <person name="Kelly D.P."/>
        </authorList>
    </citation>
    <scope>NUCLEOTIDE SEQUENCE [LARGE SCALE GENOMIC DNA]</scope>
    <source>
        <strain evidence="2 3">ATCC 25259</strain>
    </source>
</reference>
<sequence>MPLSLSSSLARVSFVLGVVALLGGCASTGSPVVGGNVQYGDSKAVETVTNEFGSTDLQTIAESMTRSLLQSQVIARGGRPLVTVADVKNKTSEYIDTRSVTDSIRAQLLKSGAVRFAVDHDAMQAQTDELIRQNQTGLYKKSATKKIGRMQGADYRLEGNITSIVKRSSSVKDVYYKFSLVLVDIESGVLEWADEKEIRKTSVR</sequence>
<dbReference type="HOGENOM" id="CLU_114013_1_0_4"/>
<dbReference type="eggNOG" id="COG3417">
    <property type="taxonomic scope" value="Bacteria"/>
</dbReference>
<keyword evidence="3" id="KW-1185">Reference proteome</keyword>
<gene>
    <name evidence="2" type="ordered locus">Tbd_2514</name>
</gene>
<evidence type="ECO:0000256" key="1">
    <source>
        <dbReference type="NCBIfam" id="TIGR02722"/>
    </source>
</evidence>
<evidence type="ECO:0000313" key="2">
    <source>
        <dbReference type="EMBL" id="AAZ98467.1"/>
    </source>
</evidence>
<keyword evidence="2" id="KW-0449">Lipoprotein</keyword>
<dbReference type="OrthoDB" id="9803653at2"/>
<dbReference type="GO" id="GO:0030234">
    <property type="term" value="F:enzyme regulator activity"/>
    <property type="evidence" value="ECO:0007669"/>
    <property type="project" value="TreeGrafter"/>
</dbReference>
<dbReference type="NCBIfam" id="TIGR02722">
    <property type="entry name" value="lp"/>
    <property type="match status" value="1"/>
</dbReference>
<dbReference type="PANTHER" id="PTHR40593">
    <property type="entry name" value="PENICILLIN-BINDING PROTEIN ACTIVATOR LPOB"/>
    <property type="match status" value="1"/>
</dbReference>
<dbReference type="Gene3D" id="3.40.50.10610">
    <property type="entry name" value="ABC-type transport auxiliary lipoprotein component"/>
    <property type="match status" value="1"/>
</dbReference>
<dbReference type="PANTHER" id="PTHR40593:SF1">
    <property type="entry name" value="PENICILLIN-BINDING PROTEIN ACTIVATOR LPOB"/>
    <property type="match status" value="1"/>
</dbReference>
<dbReference type="AlphaFoldDB" id="Q3SFY9"/>
<dbReference type="Pfam" id="PF13036">
    <property type="entry name" value="LpoB"/>
    <property type="match status" value="1"/>
</dbReference>
<dbReference type="STRING" id="292415.Tbd_2514"/>
<dbReference type="InterPro" id="IPR014094">
    <property type="entry name" value="LpoB"/>
</dbReference>
<proteinExistence type="predicted"/>
<dbReference type="GO" id="GO:0009252">
    <property type="term" value="P:peptidoglycan biosynthetic process"/>
    <property type="evidence" value="ECO:0007669"/>
    <property type="project" value="TreeGrafter"/>
</dbReference>
<evidence type="ECO:0000313" key="3">
    <source>
        <dbReference type="Proteomes" id="UP000008291"/>
    </source>
</evidence>
<organism evidence="2 3">
    <name type="scientific">Thiobacillus denitrificans (strain ATCC 25259 / T1)</name>
    <dbReference type="NCBI Taxonomy" id="292415"/>
    <lineage>
        <taxon>Bacteria</taxon>
        <taxon>Pseudomonadati</taxon>
        <taxon>Pseudomonadota</taxon>
        <taxon>Betaproteobacteria</taxon>
        <taxon>Nitrosomonadales</taxon>
        <taxon>Thiobacillaceae</taxon>
        <taxon>Thiobacillus</taxon>
    </lineage>
</organism>
<dbReference type="RefSeq" id="WP_011313026.1">
    <property type="nucleotide sequence ID" value="NC_007404.1"/>
</dbReference>
<protein>
    <recommendedName>
        <fullName evidence="1">Penicillin-binding protein activator LpoB</fullName>
    </recommendedName>
</protein>
<dbReference type="Proteomes" id="UP000008291">
    <property type="component" value="Chromosome"/>
</dbReference>
<dbReference type="GO" id="GO:0031241">
    <property type="term" value="C:periplasmic side of cell outer membrane"/>
    <property type="evidence" value="ECO:0007669"/>
    <property type="project" value="TreeGrafter"/>
</dbReference>